<protein>
    <submittedName>
        <fullName evidence="1">Uncharacterized protein</fullName>
    </submittedName>
</protein>
<feature type="non-terminal residue" evidence="1">
    <location>
        <position position="134"/>
    </location>
</feature>
<proteinExistence type="predicted"/>
<sequence length="134" mass="14791">MVSHSNSGQESGRRDREVSERISGPEVLLNVCPRSIYVHCCAIWTGEARFGASWRCYPRTRFLLAPGLKAEVFVRAEPKRASPVPSAQVGVQVAAAHVRDHVIAFFVVPLAVRFKNYVTPLPVQESADRLSTSS</sequence>
<name>A0ABN8IT48_9NEOP</name>
<evidence type="ECO:0000313" key="1">
    <source>
        <dbReference type="EMBL" id="CAH2062874.1"/>
    </source>
</evidence>
<accession>A0ABN8IT48</accession>
<evidence type="ECO:0000313" key="2">
    <source>
        <dbReference type="Proteomes" id="UP000837857"/>
    </source>
</evidence>
<organism evidence="1 2">
    <name type="scientific">Iphiclides podalirius</name>
    <name type="common">scarce swallowtail</name>
    <dbReference type="NCBI Taxonomy" id="110791"/>
    <lineage>
        <taxon>Eukaryota</taxon>
        <taxon>Metazoa</taxon>
        <taxon>Ecdysozoa</taxon>
        <taxon>Arthropoda</taxon>
        <taxon>Hexapoda</taxon>
        <taxon>Insecta</taxon>
        <taxon>Pterygota</taxon>
        <taxon>Neoptera</taxon>
        <taxon>Endopterygota</taxon>
        <taxon>Lepidoptera</taxon>
        <taxon>Glossata</taxon>
        <taxon>Ditrysia</taxon>
        <taxon>Papilionoidea</taxon>
        <taxon>Papilionidae</taxon>
        <taxon>Papilioninae</taxon>
        <taxon>Iphiclides</taxon>
    </lineage>
</organism>
<reference evidence="1" key="1">
    <citation type="submission" date="2022-03" db="EMBL/GenBank/DDBJ databases">
        <authorList>
            <person name="Martin H S."/>
        </authorList>
    </citation>
    <scope>NUCLEOTIDE SEQUENCE</scope>
</reference>
<dbReference type="Proteomes" id="UP000837857">
    <property type="component" value="Chromosome 3"/>
</dbReference>
<dbReference type="EMBL" id="OW152815">
    <property type="protein sequence ID" value="CAH2062874.1"/>
    <property type="molecule type" value="Genomic_DNA"/>
</dbReference>
<gene>
    <name evidence="1" type="ORF">IPOD504_LOCUS12254</name>
</gene>
<keyword evidence="2" id="KW-1185">Reference proteome</keyword>